<protein>
    <submittedName>
        <fullName evidence="2">VgrG protein</fullName>
    </submittedName>
</protein>
<name>A0A7Y0WTM2_9GAMM</name>
<dbReference type="Proteomes" id="UP000567186">
    <property type="component" value="Unassembled WGS sequence"/>
</dbReference>
<dbReference type="AlphaFoldDB" id="A0A7Y0WTM2"/>
<sequence length="214" mass="22700">MNNHIPGNLQSLQLAEVTDNADPENRGRIRIRFQSTRLECWASVVAPSAGEGYGASFIPREGEIVVAAFAAPDMPLVLGSIWTGRDSRPEEADPQEEHYVVRTPSGTVMEFDDSGSGPSFEVHTRSGYSIRITESDGGEINIERGSQKVTLTSSSIQVNSAGPVEINASNVNVSAGMVQVDAGMSRFSGVVQADTVIANSVVGTSYTPGAGNIW</sequence>
<comment type="caution">
    <text evidence="2">The sequence shown here is derived from an EMBL/GenBank/DDBJ whole genome shotgun (WGS) entry which is preliminary data.</text>
</comment>
<dbReference type="InterPro" id="IPR037026">
    <property type="entry name" value="Vgr_OB-fold_dom_sf"/>
</dbReference>
<organism evidence="2 3">
    <name type="scientific">Marinobacter orientalis</name>
    <dbReference type="NCBI Taxonomy" id="1928859"/>
    <lineage>
        <taxon>Bacteria</taxon>
        <taxon>Pseudomonadati</taxon>
        <taxon>Pseudomonadota</taxon>
        <taxon>Gammaproteobacteria</taxon>
        <taxon>Pseudomonadales</taxon>
        <taxon>Marinobacteraceae</taxon>
        <taxon>Marinobacter</taxon>
    </lineage>
</organism>
<evidence type="ECO:0000259" key="1">
    <source>
        <dbReference type="Pfam" id="PF04717"/>
    </source>
</evidence>
<evidence type="ECO:0000313" key="2">
    <source>
        <dbReference type="EMBL" id="NMT64991.1"/>
    </source>
</evidence>
<keyword evidence="3" id="KW-1185">Reference proteome</keyword>
<dbReference type="RefSeq" id="WP_135956245.1">
    <property type="nucleotide sequence ID" value="NZ_JABCKY010000007.1"/>
</dbReference>
<dbReference type="Gene3D" id="2.40.50.230">
    <property type="entry name" value="Gp5 N-terminal domain"/>
    <property type="match status" value="1"/>
</dbReference>
<dbReference type="SUPFAM" id="SSF69255">
    <property type="entry name" value="gp5 N-terminal domain-like"/>
    <property type="match status" value="1"/>
</dbReference>
<gene>
    <name evidence="2" type="ORF">HIU99_15500</name>
</gene>
<reference evidence="2 3" key="1">
    <citation type="submission" date="2020-04" db="EMBL/GenBank/DDBJ databases">
        <title>Marinobacter oceani sp. nov., isolated from marine solar saltern.</title>
        <authorList>
            <person name="Chen X.-Y."/>
        </authorList>
    </citation>
    <scope>NUCLEOTIDE SEQUENCE [LARGE SCALE GENOMIC DNA]</scope>
    <source>
        <strain evidence="2 3">W62</strain>
    </source>
</reference>
<dbReference type="OrthoDB" id="9762420at2"/>
<feature type="domain" description="Gp5/Type VI secretion system Vgr protein OB-fold" evidence="1">
    <location>
        <begin position="14"/>
        <end position="82"/>
    </location>
</feature>
<accession>A0A7Y0WTM2</accession>
<dbReference type="InterPro" id="IPR006531">
    <property type="entry name" value="Gp5/Vgr_OB"/>
</dbReference>
<proteinExistence type="predicted"/>
<dbReference type="EMBL" id="JABCKY010000007">
    <property type="protein sequence ID" value="NMT64991.1"/>
    <property type="molecule type" value="Genomic_DNA"/>
</dbReference>
<dbReference type="Pfam" id="PF04717">
    <property type="entry name" value="Phage_base_V"/>
    <property type="match status" value="1"/>
</dbReference>
<evidence type="ECO:0000313" key="3">
    <source>
        <dbReference type="Proteomes" id="UP000567186"/>
    </source>
</evidence>